<evidence type="ECO:0000313" key="2">
    <source>
        <dbReference type="EMBL" id="KAK2020874.1"/>
    </source>
</evidence>
<dbReference type="EMBL" id="MU843162">
    <property type="protein sequence ID" value="KAK2020874.1"/>
    <property type="molecule type" value="Genomic_DNA"/>
</dbReference>
<feature type="compositionally biased region" description="Basic and acidic residues" evidence="1">
    <location>
        <begin position="47"/>
        <end position="56"/>
    </location>
</feature>
<dbReference type="AlphaFoldDB" id="A0AAD9H3L6"/>
<evidence type="ECO:0000313" key="3">
    <source>
        <dbReference type="Proteomes" id="UP001232148"/>
    </source>
</evidence>
<gene>
    <name evidence="2" type="ORF">LX32DRAFT_646979</name>
</gene>
<comment type="caution">
    <text evidence="2">The sequence shown here is derived from an EMBL/GenBank/DDBJ whole genome shotgun (WGS) entry which is preliminary data.</text>
</comment>
<feature type="compositionally biased region" description="Pro residues" evidence="1">
    <location>
        <begin position="34"/>
        <end position="44"/>
    </location>
</feature>
<organism evidence="2 3">
    <name type="scientific">Colletotrichum zoysiae</name>
    <dbReference type="NCBI Taxonomy" id="1216348"/>
    <lineage>
        <taxon>Eukaryota</taxon>
        <taxon>Fungi</taxon>
        <taxon>Dikarya</taxon>
        <taxon>Ascomycota</taxon>
        <taxon>Pezizomycotina</taxon>
        <taxon>Sordariomycetes</taxon>
        <taxon>Hypocreomycetidae</taxon>
        <taxon>Glomerellales</taxon>
        <taxon>Glomerellaceae</taxon>
        <taxon>Colletotrichum</taxon>
        <taxon>Colletotrichum graminicola species complex</taxon>
    </lineage>
</organism>
<proteinExistence type="predicted"/>
<reference evidence="2" key="1">
    <citation type="submission" date="2021-06" db="EMBL/GenBank/DDBJ databases">
        <title>Comparative genomics, transcriptomics and evolutionary studies reveal genomic signatures of adaptation to plant cell wall in hemibiotrophic fungi.</title>
        <authorList>
            <consortium name="DOE Joint Genome Institute"/>
            <person name="Baroncelli R."/>
            <person name="Diaz J.F."/>
            <person name="Benocci T."/>
            <person name="Peng M."/>
            <person name="Battaglia E."/>
            <person name="Haridas S."/>
            <person name="Andreopoulos W."/>
            <person name="Labutti K."/>
            <person name="Pangilinan J."/>
            <person name="Floch G.L."/>
            <person name="Makela M.R."/>
            <person name="Henrissat B."/>
            <person name="Grigoriev I.V."/>
            <person name="Crouch J.A."/>
            <person name="De Vries R.P."/>
            <person name="Sukno S.A."/>
            <person name="Thon M.R."/>
        </authorList>
    </citation>
    <scope>NUCLEOTIDE SEQUENCE</scope>
    <source>
        <strain evidence="2">MAFF235873</strain>
    </source>
</reference>
<feature type="region of interest" description="Disordered" evidence="1">
    <location>
        <begin position="1"/>
        <end position="63"/>
    </location>
</feature>
<evidence type="ECO:0000256" key="1">
    <source>
        <dbReference type="SAM" id="MobiDB-lite"/>
    </source>
</evidence>
<protein>
    <submittedName>
        <fullName evidence="2">Uncharacterized protein</fullName>
    </submittedName>
</protein>
<accession>A0AAD9H3L6</accession>
<dbReference type="Proteomes" id="UP001232148">
    <property type="component" value="Unassembled WGS sequence"/>
</dbReference>
<name>A0AAD9H3L6_9PEZI</name>
<keyword evidence="3" id="KW-1185">Reference proteome</keyword>
<sequence length="63" mass="6796">MPPPSPRFGPNTIPPALRYGRTVPSKPITLTSTKPPPPAPPSPEVVPSRDGRDRNATRNGRPF</sequence>